<reference evidence="3" key="1">
    <citation type="submission" date="2016-03" db="EMBL/GenBank/DDBJ databases">
        <authorList>
            <person name="Ploux O."/>
        </authorList>
    </citation>
    <scope>NUCLEOTIDE SEQUENCE</scope>
    <source>
        <strain evidence="3">UC10</strain>
    </source>
</reference>
<dbReference type="AlphaFoldDB" id="A0A1Y5PUL6"/>
<protein>
    <recommendedName>
        <fullName evidence="2">DUF559 domain-containing protein</fullName>
    </recommendedName>
</protein>
<sequence length="141" mass="15877">MSKSRFELRDGTVDRARRLRREATPAEKKLWSVLRAGNLGAKFRRQQRLGPFIADFACQSARLVIEVDGDSHAAQIDYDARRTQFLAEEGYRVLRFTNHDVMDNLEGVCRAIALALAHNPSPSHRASPDGPLPLPQGEREP</sequence>
<proteinExistence type="predicted"/>
<dbReference type="KEGG" id="sphu:SPPYR_2582"/>
<evidence type="ECO:0000313" key="3">
    <source>
        <dbReference type="EMBL" id="SBV33702.1"/>
    </source>
</evidence>
<dbReference type="Pfam" id="PF04480">
    <property type="entry name" value="DUF559"/>
    <property type="match status" value="1"/>
</dbReference>
<dbReference type="SUPFAM" id="SSF52980">
    <property type="entry name" value="Restriction endonuclease-like"/>
    <property type="match status" value="1"/>
</dbReference>
<dbReference type="Gene3D" id="3.40.960.10">
    <property type="entry name" value="VSR Endonuclease"/>
    <property type="match status" value="1"/>
</dbReference>
<dbReference type="InterPro" id="IPR011335">
    <property type="entry name" value="Restrct_endonuc-II-like"/>
</dbReference>
<feature type="domain" description="DUF559" evidence="2">
    <location>
        <begin position="14"/>
        <end position="116"/>
    </location>
</feature>
<evidence type="ECO:0000256" key="1">
    <source>
        <dbReference type="SAM" id="MobiDB-lite"/>
    </source>
</evidence>
<organism evidence="3">
    <name type="scientific">uncultured Sphingopyxis sp</name>
    <dbReference type="NCBI Taxonomy" id="310581"/>
    <lineage>
        <taxon>Bacteria</taxon>
        <taxon>Pseudomonadati</taxon>
        <taxon>Pseudomonadota</taxon>
        <taxon>Alphaproteobacteria</taxon>
        <taxon>Sphingomonadales</taxon>
        <taxon>Sphingomonadaceae</taxon>
        <taxon>Sphingopyxis</taxon>
        <taxon>environmental samples</taxon>
    </lineage>
</organism>
<accession>A0A1Y5PUL6</accession>
<dbReference type="EMBL" id="LT598653">
    <property type="protein sequence ID" value="SBV33702.1"/>
    <property type="molecule type" value="Genomic_DNA"/>
</dbReference>
<dbReference type="PANTHER" id="PTHR38590">
    <property type="entry name" value="BLL0828 PROTEIN"/>
    <property type="match status" value="1"/>
</dbReference>
<gene>
    <name evidence="3" type="primary">ycjD</name>
    <name evidence="3" type="ORF">SPPYR_2582</name>
</gene>
<dbReference type="InterPro" id="IPR047216">
    <property type="entry name" value="Endonuclease_DUF559_bact"/>
</dbReference>
<evidence type="ECO:0000259" key="2">
    <source>
        <dbReference type="Pfam" id="PF04480"/>
    </source>
</evidence>
<name>A0A1Y5PUL6_9SPHN</name>
<dbReference type="RefSeq" id="WP_295319883.1">
    <property type="nucleotide sequence ID" value="NZ_LT598653.1"/>
</dbReference>
<dbReference type="PANTHER" id="PTHR38590:SF1">
    <property type="entry name" value="BLL0828 PROTEIN"/>
    <property type="match status" value="1"/>
</dbReference>
<dbReference type="InterPro" id="IPR007569">
    <property type="entry name" value="DUF559"/>
</dbReference>
<dbReference type="CDD" id="cd01038">
    <property type="entry name" value="Endonuclease_DUF559"/>
    <property type="match status" value="1"/>
</dbReference>
<feature type="region of interest" description="Disordered" evidence="1">
    <location>
        <begin position="119"/>
        <end position="141"/>
    </location>
</feature>